<proteinExistence type="predicted"/>
<gene>
    <name evidence="1" type="ORF">GBF38_007750</name>
</gene>
<evidence type="ECO:0000313" key="1">
    <source>
        <dbReference type="EMBL" id="KAG8003776.1"/>
    </source>
</evidence>
<evidence type="ECO:0000313" key="2">
    <source>
        <dbReference type="Proteomes" id="UP000805704"/>
    </source>
</evidence>
<dbReference type="Proteomes" id="UP000805704">
    <property type="component" value="Chromosome 3"/>
</dbReference>
<organism evidence="1 2">
    <name type="scientific">Nibea albiflora</name>
    <name type="common">Yellow drum</name>
    <name type="synonym">Corvina albiflora</name>
    <dbReference type="NCBI Taxonomy" id="240163"/>
    <lineage>
        <taxon>Eukaryota</taxon>
        <taxon>Metazoa</taxon>
        <taxon>Chordata</taxon>
        <taxon>Craniata</taxon>
        <taxon>Vertebrata</taxon>
        <taxon>Euteleostomi</taxon>
        <taxon>Actinopterygii</taxon>
        <taxon>Neopterygii</taxon>
        <taxon>Teleostei</taxon>
        <taxon>Neoteleostei</taxon>
        <taxon>Acanthomorphata</taxon>
        <taxon>Eupercaria</taxon>
        <taxon>Sciaenidae</taxon>
        <taxon>Nibea</taxon>
    </lineage>
</organism>
<accession>A0ACB7EP10</accession>
<reference evidence="1" key="1">
    <citation type="submission" date="2020-04" db="EMBL/GenBank/DDBJ databases">
        <title>A chromosome-scale assembly and high-density genetic map of the yellow drum (Nibea albiflora) genome.</title>
        <authorList>
            <person name="Xu D."/>
            <person name="Zhang W."/>
            <person name="Chen R."/>
            <person name="Tan P."/>
            <person name="Wang L."/>
            <person name="Song H."/>
            <person name="Tian L."/>
            <person name="Zhu Q."/>
            <person name="Wang B."/>
        </authorList>
    </citation>
    <scope>NUCLEOTIDE SEQUENCE</scope>
    <source>
        <strain evidence="1">ZJHYS-2018</strain>
    </source>
</reference>
<comment type="caution">
    <text evidence="1">The sequence shown here is derived from an EMBL/GenBank/DDBJ whole genome shotgun (WGS) entry which is preliminary data.</text>
</comment>
<sequence length="96" mass="10779">MIHSHPLTDTHSPNKFTLYAFIHRCQNIGSCKISPSCPCAGLNQQPRGPVSIQAKLPGRTDERTVERNKEMSDEERGKRWARVTGRKKQYSDGGQG</sequence>
<keyword evidence="2" id="KW-1185">Reference proteome</keyword>
<dbReference type="EMBL" id="CM024791">
    <property type="protein sequence ID" value="KAG8003776.1"/>
    <property type="molecule type" value="Genomic_DNA"/>
</dbReference>
<protein>
    <submittedName>
        <fullName evidence="1">Uncharacterized protein</fullName>
    </submittedName>
</protein>
<name>A0ACB7EP10_NIBAL</name>